<reference evidence="1" key="1">
    <citation type="journal article" date="2021" name="Proc. Natl. Acad. Sci. U.S.A.">
        <title>A Catalog of Tens of Thousands of Viruses from Human Metagenomes Reveals Hidden Associations with Chronic Diseases.</title>
        <authorList>
            <person name="Tisza M.J."/>
            <person name="Buck C.B."/>
        </authorList>
    </citation>
    <scope>NUCLEOTIDE SEQUENCE</scope>
    <source>
        <strain evidence="1">CteBs22</strain>
    </source>
</reference>
<name>A0A8S5R160_9CAUD</name>
<proteinExistence type="predicted"/>
<organism evidence="1">
    <name type="scientific">Myoviridae sp. cteBs22</name>
    <dbReference type="NCBI Taxonomy" id="2826675"/>
    <lineage>
        <taxon>Viruses</taxon>
        <taxon>Duplodnaviria</taxon>
        <taxon>Heunggongvirae</taxon>
        <taxon>Uroviricota</taxon>
        <taxon>Caudoviricetes</taxon>
    </lineage>
</organism>
<dbReference type="EMBL" id="BK015784">
    <property type="protein sequence ID" value="DAE24825.1"/>
    <property type="molecule type" value="Genomic_DNA"/>
</dbReference>
<evidence type="ECO:0000313" key="1">
    <source>
        <dbReference type="EMBL" id="DAE24825.1"/>
    </source>
</evidence>
<sequence>MQWLLYPKYKPRKPGRFYLVTSKNVINKCVGLQLFVWTGTDWLKPYWERVLAFLPIPEPYRPHSITYEEKDV</sequence>
<protein>
    <submittedName>
        <fullName evidence="1">Uncharacterized protein</fullName>
    </submittedName>
</protein>
<accession>A0A8S5R160</accession>